<dbReference type="Proteomes" id="UP000077852">
    <property type="component" value="Unassembled WGS sequence"/>
</dbReference>
<protein>
    <submittedName>
        <fullName evidence="2">Uncharacterized protein</fullName>
    </submittedName>
</protein>
<proteinExistence type="predicted"/>
<name>A0AA91IBE5_VARPD</name>
<gene>
    <name evidence="2" type="ORF">A3K87_14475</name>
</gene>
<dbReference type="AlphaFoldDB" id="A0AA91IBE5"/>
<reference evidence="2 3" key="1">
    <citation type="submission" date="2016-03" db="EMBL/GenBank/DDBJ databases">
        <title>Genome sequence of Variovorax paradoxus KB5.</title>
        <authorList>
            <person name="Jeong H."/>
            <person name="Hong C.E."/>
            <person name="Jo S.H."/>
            <person name="Park J.M."/>
        </authorList>
    </citation>
    <scope>NUCLEOTIDE SEQUENCE [LARGE SCALE GENOMIC DNA]</scope>
    <source>
        <strain evidence="2 3">KB5</strain>
    </source>
</reference>
<feature type="compositionally biased region" description="Basic residues" evidence="1">
    <location>
        <begin position="138"/>
        <end position="150"/>
    </location>
</feature>
<accession>A0AA91IBE5</accession>
<evidence type="ECO:0000313" key="2">
    <source>
        <dbReference type="EMBL" id="OAK64583.1"/>
    </source>
</evidence>
<feature type="region of interest" description="Disordered" evidence="1">
    <location>
        <begin position="115"/>
        <end position="157"/>
    </location>
</feature>
<organism evidence="2 3">
    <name type="scientific">Variovorax paradoxus</name>
    <dbReference type="NCBI Taxonomy" id="34073"/>
    <lineage>
        <taxon>Bacteria</taxon>
        <taxon>Pseudomonadati</taxon>
        <taxon>Pseudomonadota</taxon>
        <taxon>Betaproteobacteria</taxon>
        <taxon>Burkholderiales</taxon>
        <taxon>Comamonadaceae</taxon>
        <taxon>Variovorax</taxon>
    </lineage>
</organism>
<dbReference type="EMBL" id="LVHG01000037">
    <property type="protein sequence ID" value="OAK64583.1"/>
    <property type="molecule type" value="Genomic_DNA"/>
</dbReference>
<evidence type="ECO:0000256" key="1">
    <source>
        <dbReference type="SAM" id="MobiDB-lite"/>
    </source>
</evidence>
<dbReference type="RefSeq" id="WP_081267711.1">
    <property type="nucleotide sequence ID" value="NZ_LVHG01000037.1"/>
</dbReference>
<feature type="compositionally biased region" description="Basic and acidic residues" evidence="1">
    <location>
        <begin position="126"/>
        <end position="137"/>
    </location>
</feature>
<sequence>MPTRVVDFSARSEVIRAEPFNAHFWACTPAEFRAYLGRPREFLRRLGIVVPRECRIETTIENHGWLEDEAPDFENDSASRNDTVICNLGCGGANRSVYRVVSYARDEAATGNVKKSLLHGAGRQQVADEVHAPDGKKKDKKTKSAKKAKDRRKDDHE</sequence>
<comment type="caution">
    <text evidence="2">The sequence shown here is derived from an EMBL/GenBank/DDBJ whole genome shotgun (WGS) entry which is preliminary data.</text>
</comment>
<evidence type="ECO:0000313" key="3">
    <source>
        <dbReference type="Proteomes" id="UP000077852"/>
    </source>
</evidence>